<name>A0ABQ9ICM3_9NEOP</name>
<protein>
    <submittedName>
        <fullName evidence="1">Uncharacterized protein</fullName>
    </submittedName>
</protein>
<gene>
    <name evidence="1" type="ORF">PR048_007052</name>
</gene>
<organism evidence="1 2">
    <name type="scientific">Dryococelus australis</name>
    <dbReference type="NCBI Taxonomy" id="614101"/>
    <lineage>
        <taxon>Eukaryota</taxon>
        <taxon>Metazoa</taxon>
        <taxon>Ecdysozoa</taxon>
        <taxon>Arthropoda</taxon>
        <taxon>Hexapoda</taxon>
        <taxon>Insecta</taxon>
        <taxon>Pterygota</taxon>
        <taxon>Neoptera</taxon>
        <taxon>Polyneoptera</taxon>
        <taxon>Phasmatodea</taxon>
        <taxon>Verophasmatodea</taxon>
        <taxon>Anareolatae</taxon>
        <taxon>Phasmatidae</taxon>
        <taxon>Eurycanthinae</taxon>
        <taxon>Dryococelus</taxon>
    </lineage>
</organism>
<keyword evidence="2" id="KW-1185">Reference proteome</keyword>
<proteinExistence type="predicted"/>
<comment type="caution">
    <text evidence="1">The sequence shown here is derived from an EMBL/GenBank/DDBJ whole genome shotgun (WGS) entry which is preliminary data.</text>
</comment>
<dbReference type="Proteomes" id="UP001159363">
    <property type="component" value="Chromosome 2"/>
</dbReference>
<evidence type="ECO:0000313" key="1">
    <source>
        <dbReference type="EMBL" id="KAJ8894401.1"/>
    </source>
</evidence>
<accession>A0ABQ9ICM3</accession>
<reference evidence="1 2" key="1">
    <citation type="submission" date="2023-02" db="EMBL/GenBank/DDBJ databases">
        <title>LHISI_Scaffold_Assembly.</title>
        <authorList>
            <person name="Stuart O.P."/>
            <person name="Cleave R."/>
            <person name="Magrath M.J.L."/>
            <person name="Mikheyev A.S."/>
        </authorList>
    </citation>
    <scope>NUCLEOTIDE SEQUENCE [LARGE SCALE GENOMIC DNA]</scope>
    <source>
        <strain evidence="1">Daus_M_001</strain>
        <tissue evidence="1">Leg muscle</tissue>
    </source>
</reference>
<sequence length="154" mass="17334">MKGILDRYHIVLQTLKELVTEENQQLNSSDLPTVFESGTTLLRLLLGQKVITTCELLNKSFQGRQQAVSGLMKAADVTTAAIEGLRKYEVFDMILKEANKKVAEYNLQCILIRSSKTPPSQYTGSAESFAADRVCQHYRKEYYAIINAALQDLK</sequence>
<evidence type="ECO:0000313" key="2">
    <source>
        <dbReference type="Proteomes" id="UP001159363"/>
    </source>
</evidence>
<dbReference type="EMBL" id="JARBHB010000002">
    <property type="protein sequence ID" value="KAJ8894401.1"/>
    <property type="molecule type" value="Genomic_DNA"/>
</dbReference>